<dbReference type="VEuPathDB" id="FungiDB:GMDG_05073"/>
<dbReference type="RefSeq" id="XP_024325431.1">
    <property type="nucleotide sequence ID" value="XM_024466439.1"/>
</dbReference>
<reference evidence="2" key="1">
    <citation type="submission" date="2016-03" db="EMBL/GenBank/DDBJ databases">
        <title>Updated assembly of Pseudogymnoascus destructans, the fungus causing white-nose syndrome of bats.</title>
        <authorList>
            <person name="Palmer J.M."/>
            <person name="Drees K.P."/>
            <person name="Foster J.T."/>
            <person name="Lindner D.L."/>
        </authorList>
    </citation>
    <scope>NUCLEOTIDE SEQUENCE [LARGE SCALE GENOMIC DNA]</scope>
    <source>
        <strain evidence="2">20631-21</strain>
    </source>
</reference>
<dbReference type="GeneID" id="36285863"/>
<dbReference type="InterPro" id="IPR003615">
    <property type="entry name" value="HNH_nuc"/>
</dbReference>
<feature type="domain" description="HNH nuclease" evidence="1">
    <location>
        <begin position="77"/>
        <end position="141"/>
    </location>
</feature>
<accession>A0A177ADG5</accession>
<name>A0A177ADG5_9PEZI</name>
<dbReference type="OrthoDB" id="2142759at2759"/>
<gene>
    <name evidence="2" type="ORF">VC83_02784</name>
</gene>
<organism evidence="2">
    <name type="scientific">Pseudogymnoascus destructans</name>
    <dbReference type="NCBI Taxonomy" id="655981"/>
    <lineage>
        <taxon>Eukaryota</taxon>
        <taxon>Fungi</taxon>
        <taxon>Dikarya</taxon>
        <taxon>Ascomycota</taxon>
        <taxon>Pezizomycotina</taxon>
        <taxon>Leotiomycetes</taxon>
        <taxon>Thelebolales</taxon>
        <taxon>Thelebolaceae</taxon>
        <taxon>Pseudogymnoascus</taxon>
    </lineage>
</organism>
<dbReference type="Pfam" id="PF13391">
    <property type="entry name" value="HNH_2"/>
    <property type="match status" value="1"/>
</dbReference>
<dbReference type="EMBL" id="KV441392">
    <property type="protein sequence ID" value="OAF60149.1"/>
    <property type="molecule type" value="Genomic_DNA"/>
</dbReference>
<dbReference type="Proteomes" id="UP000077154">
    <property type="component" value="Unassembled WGS sequence"/>
</dbReference>
<proteinExistence type="predicted"/>
<dbReference type="AlphaFoldDB" id="A0A177ADG5"/>
<protein>
    <recommendedName>
        <fullName evidence="1">HNH nuclease domain-containing protein</fullName>
    </recommendedName>
</protein>
<sequence length="243" mass="27772">MLDNHSYYFHLPHDDDDDDEDTRSPYPIVPTFREWPFPHDQLPPSWTQTAPPELLEQPQTYSVSSLTMALRQRDVTCRITGYREGLQTAHVCPQAEEDWYLRNSMPRYNSGNSESVDNPANALLLRADLHIAFDKPSFVFVPKPASVESQQFVLHLLEPSQEFESLYHNRAMQSFRSECGALVCTFGLDHFPISGRLPKGQDTTTPTIKHDDKQGRWGRDGSFLRVGRAVRGSSFEDIQVSKC</sequence>
<evidence type="ECO:0000259" key="1">
    <source>
        <dbReference type="Pfam" id="PF13391"/>
    </source>
</evidence>
<evidence type="ECO:0000313" key="2">
    <source>
        <dbReference type="EMBL" id="OAF60149.1"/>
    </source>
</evidence>